<feature type="compositionally biased region" description="Polar residues" evidence="1">
    <location>
        <begin position="117"/>
        <end position="135"/>
    </location>
</feature>
<keyword evidence="4" id="KW-1185">Reference proteome</keyword>
<feature type="transmembrane region" description="Helical" evidence="2">
    <location>
        <begin position="52"/>
        <end position="72"/>
    </location>
</feature>
<protein>
    <submittedName>
        <fullName evidence="3">Uncharacterized protein</fullName>
    </submittedName>
</protein>
<evidence type="ECO:0000313" key="4">
    <source>
        <dbReference type="Proteomes" id="UP000250140"/>
    </source>
</evidence>
<keyword evidence="2" id="KW-1133">Transmembrane helix</keyword>
<gene>
    <name evidence="3" type="ORF">AOQ84DRAFT_66570</name>
</gene>
<keyword evidence="2" id="KW-0812">Transmembrane</keyword>
<accession>A0A8E2JRZ7</accession>
<evidence type="ECO:0000256" key="1">
    <source>
        <dbReference type="SAM" id="MobiDB-lite"/>
    </source>
</evidence>
<dbReference type="AlphaFoldDB" id="A0A8E2JRZ7"/>
<name>A0A8E2JRZ7_9PEZI</name>
<evidence type="ECO:0000313" key="3">
    <source>
        <dbReference type="EMBL" id="OCL07009.1"/>
    </source>
</evidence>
<dbReference type="Proteomes" id="UP000250140">
    <property type="component" value="Unassembled WGS sequence"/>
</dbReference>
<evidence type="ECO:0000256" key="2">
    <source>
        <dbReference type="SAM" id="Phobius"/>
    </source>
</evidence>
<reference evidence="3 4" key="1">
    <citation type="journal article" date="2016" name="Nat. Commun.">
        <title>Ectomycorrhizal ecology is imprinted in the genome of the dominant symbiotic fungus Cenococcum geophilum.</title>
        <authorList>
            <consortium name="DOE Joint Genome Institute"/>
            <person name="Peter M."/>
            <person name="Kohler A."/>
            <person name="Ohm R.A."/>
            <person name="Kuo A."/>
            <person name="Krutzmann J."/>
            <person name="Morin E."/>
            <person name="Arend M."/>
            <person name="Barry K.W."/>
            <person name="Binder M."/>
            <person name="Choi C."/>
            <person name="Clum A."/>
            <person name="Copeland A."/>
            <person name="Grisel N."/>
            <person name="Haridas S."/>
            <person name="Kipfer T."/>
            <person name="LaButti K."/>
            <person name="Lindquist E."/>
            <person name="Lipzen A."/>
            <person name="Maire R."/>
            <person name="Meier B."/>
            <person name="Mihaltcheva S."/>
            <person name="Molinier V."/>
            <person name="Murat C."/>
            <person name="Poggeler S."/>
            <person name="Quandt C.A."/>
            <person name="Sperisen C."/>
            <person name="Tritt A."/>
            <person name="Tisserant E."/>
            <person name="Crous P.W."/>
            <person name="Henrissat B."/>
            <person name="Nehls U."/>
            <person name="Egli S."/>
            <person name="Spatafora J.W."/>
            <person name="Grigoriev I.V."/>
            <person name="Martin F.M."/>
        </authorList>
    </citation>
    <scope>NUCLEOTIDE SEQUENCE [LARGE SCALE GENOMIC DNA]</scope>
    <source>
        <strain evidence="3 4">CBS 207.34</strain>
    </source>
</reference>
<dbReference type="EMBL" id="KV749936">
    <property type="protein sequence ID" value="OCL07009.1"/>
    <property type="molecule type" value="Genomic_DNA"/>
</dbReference>
<keyword evidence="2" id="KW-0472">Membrane</keyword>
<organism evidence="3 4">
    <name type="scientific">Glonium stellatum</name>
    <dbReference type="NCBI Taxonomy" id="574774"/>
    <lineage>
        <taxon>Eukaryota</taxon>
        <taxon>Fungi</taxon>
        <taxon>Dikarya</taxon>
        <taxon>Ascomycota</taxon>
        <taxon>Pezizomycotina</taxon>
        <taxon>Dothideomycetes</taxon>
        <taxon>Pleosporomycetidae</taxon>
        <taxon>Gloniales</taxon>
        <taxon>Gloniaceae</taxon>
        <taxon>Glonium</taxon>
    </lineage>
</organism>
<feature type="region of interest" description="Disordered" evidence="1">
    <location>
        <begin position="104"/>
        <end position="135"/>
    </location>
</feature>
<feature type="compositionally biased region" description="Low complexity" evidence="1">
    <location>
        <begin position="12"/>
        <end position="25"/>
    </location>
</feature>
<feature type="region of interest" description="Disordered" evidence="1">
    <location>
        <begin position="1"/>
        <end position="27"/>
    </location>
</feature>
<proteinExistence type="predicted"/>
<sequence length="148" mass="16127">MAPLLATSERGLSPSHHTLSPSPHLNRFISRTNSTAVGGNDGRSNEPSIQDITSIIAVFISLATLIIAYIHYKRHRTSQVIIELGIRDHPQTSNIRTSLELRNTPSTHTLPFEPSELSATSVTSHFQPKAGASQTIRPQILAQDVSIS</sequence>